<gene>
    <name evidence="1" type="ORF">IEQ44_05365</name>
</gene>
<keyword evidence="2" id="KW-1185">Reference proteome</keyword>
<comment type="caution">
    <text evidence="1">The sequence shown here is derived from an EMBL/GenBank/DDBJ whole genome shotgun (WGS) entry which is preliminary data.</text>
</comment>
<dbReference type="RefSeq" id="WP_193637412.1">
    <property type="nucleotide sequence ID" value="NZ_JADCSA010000004.1"/>
</dbReference>
<name>A0ABR9RR85_9ACTN</name>
<evidence type="ECO:0000313" key="2">
    <source>
        <dbReference type="Proteomes" id="UP000756387"/>
    </source>
</evidence>
<reference evidence="1 2" key="1">
    <citation type="submission" date="2020-10" db="EMBL/GenBank/DDBJ databases">
        <title>Nocardioides sp. isolated from sludge.</title>
        <authorList>
            <person name="Zhang X."/>
        </authorList>
    </citation>
    <scope>NUCLEOTIDE SEQUENCE [LARGE SCALE GENOMIC DNA]</scope>
    <source>
        <strain evidence="1 2">Y6</strain>
    </source>
</reference>
<dbReference type="InterPro" id="IPR046037">
    <property type="entry name" value="DUF5995"/>
</dbReference>
<proteinExistence type="predicted"/>
<sequence>METIDEAIAAMDALLDRALDEGDPRGYFTCVYRSVTARVRDGIRAGEFDDCERMERFDVEFARLYLDAAAGFAAGRPISQSWQVVFEAPPSALALQHVMAGMNAHINLDLGVAAARVQQGAEVAHLQADFERLNDVLAMMIDRMQDALSHTAPWTAVADRLAGRMDELVSGWSIEYARARAWAFAERLATAGPDLESLVADRDARVAALGRRILHPPAPVQWVTGWMADRERSDLLAVIGALAD</sequence>
<organism evidence="1 2">
    <name type="scientific">Nocardioides malaquae</name>
    <dbReference type="NCBI Taxonomy" id="2773426"/>
    <lineage>
        <taxon>Bacteria</taxon>
        <taxon>Bacillati</taxon>
        <taxon>Actinomycetota</taxon>
        <taxon>Actinomycetes</taxon>
        <taxon>Propionibacteriales</taxon>
        <taxon>Nocardioidaceae</taxon>
        <taxon>Nocardioides</taxon>
    </lineage>
</organism>
<evidence type="ECO:0000313" key="1">
    <source>
        <dbReference type="EMBL" id="MBE7324073.1"/>
    </source>
</evidence>
<dbReference type="Pfam" id="PF19458">
    <property type="entry name" value="DUF5995"/>
    <property type="match status" value="1"/>
</dbReference>
<dbReference type="Proteomes" id="UP000756387">
    <property type="component" value="Unassembled WGS sequence"/>
</dbReference>
<accession>A0ABR9RR85</accession>
<dbReference type="EMBL" id="JADCSA010000004">
    <property type="protein sequence ID" value="MBE7324073.1"/>
    <property type="molecule type" value="Genomic_DNA"/>
</dbReference>
<protein>
    <submittedName>
        <fullName evidence="1">Uncharacterized protein</fullName>
    </submittedName>
</protein>